<protein>
    <submittedName>
        <fullName evidence="2">Uncharacterized protein</fullName>
    </submittedName>
</protein>
<dbReference type="EMBL" id="JANQDX010000009">
    <property type="protein sequence ID" value="KAL0918830.1"/>
    <property type="molecule type" value="Genomic_DNA"/>
</dbReference>
<comment type="caution">
    <text evidence="2">The sequence shown here is derived from an EMBL/GenBank/DDBJ whole genome shotgun (WGS) entry which is preliminary data.</text>
</comment>
<feature type="region of interest" description="Disordered" evidence="1">
    <location>
        <begin position="43"/>
        <end position="69"/>
    </location>
</feature>
<sequence length="120" mass="13012">MASQIERLNEKGSKFSDLGGKHLYGWPGQLNGLFLWSLSKVPESGEGNEDDINGYQIMDSGSSDASSSSLGLDISIPSFEDIDMEILGHEIIQEVAKINCEGLEAIASNDFLENVTTTQE</sequence>
<gene>
    <name evidence="2" type="ORF">M5K25_010871</name>
</gene>
<evidence type="ECO:0000313" key="3">
    <source>
        <dbReference type="Proteomes" id="UP001552299"/>
    </source>
</evidence>
<keyword evidence="3" id="KW-1185">Reference proteome</keyword>
<feature type="compositionally biased region" description="Low complexity" evidence="1">
    <location>
        <begin position="60"/>
        <end position="69"/>
    </location>
</feature>
<name>A0ABD0V216_DENTH</name>
<reference evidence="2 3" key="1">
    <citation type="journal article" date="2024" name="Plant Biotechnol. J.">
        <title>Dendrobium thyrsiflorum genome and its molecular insights into genes involved in important horticultural traits.</title>
        <authorList>
            <person name="Chen B."/>
            <person name="Wang J.Y."/>
            <person name="Zheng P.J."/>
            <person name="Li K.L."/>
            <person name="Liang Y.M."/>
            <person name="Chen X.F."/>
            <person name="Zhang C."/>
            <person name="Zhao X."/>
            <person name="He X."/>
            <person name="Zhang G.Q."/>
            <person name="Liu Z.J."/>
            <person name="Xu Q."/>
        </authorList>
    </citation>
    <scope>NUCLEOTIDE SEQUENCE [LARGE SCALE GENOMIC DNA]</scope>
    <source>
        <strain evidence="2">GZMU011</strain>
    </source>
</reference>
<evidence type="ECO:0000313" key="2">
    <source>
        <dbReference type="EMBL" id="KAL0918830.1"/>
    </source>
</evidence>
<accession>A0ABD0V216</accession>
<dbReference type="AlphaFoldDB" id="A0ABD0V216"/>
<evidence type="ECO:0000256" key="1">
    <source>
        <dbReference type="SAM" id="MobiDB-lite"/>
    </source>
</evidence>
<proteinExistence type="predicted"/>
<dbReference type="Proteomes" id="UP001552299">
    <property type="component" value="Unassembled WGS sequence"/>
</dbReference>
<organism evidence="2 3">
    <name type="scientific">Dendrobium thyrsiflorum</name>
    <name type="common">Pinecone-like raceme dendrobium</name>
    <name type="synonym">Orchid</name>
    <dbReference type="NCBI Taxonomy" id="117978"/>
    <lineage>
        <taxon>Eukaryota</taxon>
        <taxon>Viridiplantae</taxon>
        <taxon>Streptophyta</taxon>
        <taxon>Embryophyta</taxon>
        <taxon>Tracheophyta</taxon>
        <taxon>Spermatophyta</taxon>
        <taxon>Magnoliopsida</taxon>
        <taxon>Liliopsida</taxon>
        <taxon>Asparagales</taxon>
        <taxon>Orchidaceae</taxon>
        <taxon>Epidendroideae</taxon>
        <taxon>Malaxideae</taxon>
        <taxon>Dendrobiinae</taxon>
        <taxon>Dendrobium</taxon>
    </lineage>
</organism>